<organism evidence="2 3">
    <name type="scientific">Crotalaria pallida</name>
    <name type="common">Smooth rattlebox</name>
    <name type="synonym">Crotalaria striata</name>
    <dbReference type="NCBI Taxonomy" id="3830"/>
    <lineage>
        <taxon>Eukaryota</taxon>
        <taxon>Viridiplantae</taxon>
        <taxon>Streptophyta</taxon>
        <taxon>Embryophyta</taxon>
        <taxon>Tracheophyta</taxon>
        <taxon>Spermatophyta</taxon>
        <taxon>Magnoliopsida</taxon>
        <taxon>eudicotyledons</taxon>
        <taxon>Gunneridae</taxon>
        <taxon>Pentapetalae</taxon>
        <taxon>rosids</taxon>
        <taxon>fabids</taxon>
        <taxon>Fabales</taxon>
        <taxon>Fabaceae</taxon>
        <taxon>Papilionoideae</taxon>
        <taxon>50 kb inversion clade</taxon>
        <taxon>genistoids sensu lato</taxon>
        <taxon>core genistoids</taxon>
        <taxon>Crotalarieae</taxon>
        <taxon>Crotalaria</taxon>
    </lineage>
</organism>
<feature type="region of interest" description="Disordered" evidence="1">
    <location>
        <begin position="1"/>
        <end position="31"/>
    </location>
</feature>
<sequence>MAKKRGRPPKTPTSTSKNKDSDTKPPADVEGLELDVEDLSEIDNLSPKKALAWIEKLDDLRSKIKERVALDDHTVLSPGKDGNINSSIDIVKDLEALEPDQNQTKNKDSTDLINENPKQTFEKAPSKAKKDLVNQYNGVRTAAELFLRQKAKLLWLKDGDANTKIFHQSIKKRLYHNRVLNITKSDGSAISDPILIHKEFQCFYEELFKSKNGNCDVSATIIAEG</sequence>
<proteinExistence type="predicted"/>
<feature type="region of interest" description="Disordered" evidence="1">
    <location>
        <begin position="97"/>
        <end position="116"/>
    </location>
</feature>
<protein>
    <submittedName>
        <fullName evidence="2">Uncharacterized protein</fullName>
    </submittedName>
</protein>
<feature type="compositionally biased region" description="Basic and acidic residues" evidence="1">
    <location>
        <begin position="17"/>
        <end position="27"/>
    </location>
</feature>
<dbReference type="EMBL" id="JAYWIO010000004">
    <property type="protein sequence ID" value="KAK7267260.1"/>
    <property type="molecule type" value="Genomic_DNA"/>
</dbReference>
<gene>
    <name evidence="2" type="ORF">RIF29_19927</name>
</gene>
<reference evidence="2 3" key="1">
    <citation type="submission" date="2024-01" db="EMBL/GenBank/DDBJ databases">
        <title>The genomes of 5 underutilized Papilionoideae crops provide insights into root nodulation and disease resistanc.</title>
        <authorList>
            <person name="Yuan L."/>
        </authorList>
    </citation>
    <scope>NUCLEOTIDE SEQUENCE [LARGE SCALE GENOMIC DNA]</scope>
    <source>
        <strain evidence="2">ZHUSHIDOU_FW_LH</strain>
        <tissue evidence="2">Leaf</tissue>
    </source>
</reference>
<comment type="caution">
    <text evidence="2">The sequence shown here is derived from an EMBL/GenBank/DDBJ whole genome shotgun (WGS) entry which is preliminary data.</text>
</comment>
<evidence type="ECO:0000313" key="2">
    <source>
        <dbReference type="EMBL" id="KAK7267260.1"/>
    </source>
</evidence>
<keyword evidence="3" id="KW-1185">Reference proteome</keyword>
<dbReference type="Proteomes" id="UP001372338">
    <property type="component" value="Unassembled WGS sequence"/>
</dbReference>
<accession>A0AAN9F2J7</accession>
<name>A0AAN9F2J7_CROPI</name>
<evidence type="ECO:0000313" key="3">
    <source>
        <dbReference type="Proteomes" id="UP001372338"/>
    </source>
</evidence>
<evidence type="ECO:0000256" key="1">
    <source>
        <dbReference type="SAM" id="MobiDB-lite"/>
    </source>
</evidence>
<dbReference type="AlphaFoldDB" id="A0AAN9F2J7"/>